<dbReference type="EMBL" id="CP111019">
    <property type="protein sequence ID" value="WAR13401.1"/>
    <property type="molecule type" value="Genomic_DNA"/>
</dbReference>
<dbReference type="PANTHER" id="PTHR46579">
    <property type="entry name" value="F5/8 TYPE C DOMAIN-CONTAINING PROTEIN-RELATED"/>
    <property type="match status" value="1"/>
</dbReference>
<organism evidence="1 2">
    <name type="scientific">Mya arenaria</name>
    <name type="common">Soft-shell clam</name>
    <dbReference type="NCBI Taxonomy" id="6604"/>
    <lineage>
        <taxon>Eukaryota</taxon>
        <taxon>Metazoa</taxon>
        <taxon>Spiralia</taxon>
        <taxon>Lophotrochozoa</taxon>
        <taxon>Mollusca</taxon>
        <taxon>Bivalvia</taxon>
        <taxon>Autobranchia</taxon>
        <taxon>Heteroconchia</taxon>
        <taxon>Euheterodonta</taxon>
        <taxon>Imparidentia</taxon>
        <taxon>Neoheterodontei</taxon>
        <taxon>Myida</taxon>
        <taxon>Myoidea</taxon>
        <taxon>Myidae</taxon>
        <taxon>Mya</taxon>
    </lineage>
</organism>
<evidence type="ECO:0000313" key="2">
    <source>
        <dbReference type="Proteomes" id="UP001164746"/>
    </source>
</evidence>
<dbReference type="PANTHER" id="PTHR46579:SF1">
    <property type="entry name" value="F5_8 TYPE C DOMAIN-CONTAINING PROTEIN"/>
    <property type="match status" value="1"/>
</dbReference>
<sequence>MTQHHGHFGCLTCEHPGKVMSQGKGHARVYPPTDFLLRTTQYLIKKARIASTVGPIKGTKGVSTLLGLDWFYIIDGLIFADYMHGVLLGVTKKNFCSSYFQPPIQSSPFHSISHQLYGQKYFDHFVLFVEGIYLLLGDCNSEKQMERAELVLCEFYNSFGKLYGENICTLNLHNACSHLLQYVKLLGPGGHGRVFLSKI</sequence>
<evidence type="ECO:0000313" key="1">
    <source>
        <dbReference type="EMBL" id="WAR13401.1"/>
    </source>
</evidence>
<gene>
    <name evidence="1" type="ORF">MAR_027581</name>
</gene>
<name>A0ABY7EXG7_MYAAR</name>
<accession>A0ABY7EXG7</accession>
<keyword evidence="2" id="KW-1185">Reference proteome</keyword>
<reference evidence="1" key="1">
    <citation type="submission" date="2022-11" db="EMBL/GenBank/DDBJ databases">
        <title>Centuries of genome instability and evolution in soft-shell clam transmissible cancer (bioRxiv).</title>
        <authorList>
            <person name="Hart S.F.M."/>
            <person name="Yonemitsu M.A."/>
            <person name="Giersch R.M."/>
            <person name="Beal B.F."/>
            <person name="Arriagada G."/>
            <person name="Davis B.W."/>
            <person name="Ostrander E.A."/>
            <person name="Goff S.P."/>
            <person name="Metzger M.J."/>
        </authorList>
    </citation>
    <scope>NUCLEOTIDE SEQUENCE</scope>
    <source>
        <strain evidence="1">MELC-2E11</strain>
        <tissue evidence="1">Siphon/mantle</tissue>
    </source>
</reference>
<proteinExistence type="predicted"/>
<dbReference type="Proteomes" id="UP001164746">
    <property type="component" value="Chromosome 8"/>
</dbReference>
<protein>
    <submittedName>
        <fullName evidence="1">Uncharacterized protein</fullName>
    </submittedName>
</protein>